<protein>
    <submittedName>
        <fullName evidence="3">tRNA 2-thiouridine synthesizing protein A</fullName>
        <ecNumber evidence="3">2.8.1.-</ecNumber>
    </submittedName>
</protein>
<reference evidence="3 4" key="1">
    <citation type="submission" date="2020-08" db="EMBL/GenBank/DDBJ databases">
        <title>Genomic Encyclopedia of Type Strains, Phase IV (KMG-IV): sequencing the most valuable type-strain genomes for metagenomic binning, comparative biology and taxonomic classification.</title>
        <authorList>
            <person name="Goeker M."/>
        </authorList>
    </citation>
    <scope>NUCLEOTIDE SEQUENCE [LARGE SCALE GENOMIC DNA]</scope>
    <source>
        <strain evidence="3 4">DSM 22336</strain>
    </source>
</reference>
<dbReference type="RefSeq" id="WP_184221563.1">
    <property type="nucleotide sequence ID" value="NZ_JACIIU010000004.1"/>
</dbReference>
<evidence type="ECO:0000313" key="4">
    <source>
        <dbReference type="Proteomes" id="UP000555393"/>
    </source>
</evidence>
<dbReference type="Proteomes" id="UP000555393">
    <property type="component" value="Unassembled WGS sequence"/>
</dbReference>
<dbReference type="InterPro" id="IPR001455">
    <property type="entry name" value="TusA-like"/>
</dbReference>
<keyword evidence="4" id="KW-1185">Reference proteome</keyword>
<dbReference type="GO" id="GO:0016740">
    <property type="term" value="F:transferase activity"/>
    <property type="evidence" value="ECO:0007669"/>
    <property type="project" value="UniProtKB-KW"/>
</dbReference>
<comment type="caution">
    <text evidence="3">The sequence shown here is derived from an EMBL/GenBank/DDBJ whole genome shotgun (WGS) entry which is preliminary data.</text>
</comment>
<dbReference type="EMBL" id="JACIIU010000004">
    <property type="protein sequence ID" value="MBB6260811.1"/>
    <property type="molecule type" value="Genomic_DNA"/>
</dbReference>
<name>A0A841M3A9_9HYPH</name>
<comment type="similarity">
    <text evidence="1">Belongs to the sulfur carrier protein TusA family.</text>
</comment>
<organism evidence="3 4">
    <name type="scientific">Paenochrobactrum gallinarii</name>
    <dbReference type="NCBI Taxonomy" id="643673"/>
    <lineage>
        <taxon>Bacteria</taxon>
        <taxon>Pseudomonadati</taxon>
        <taxon>Pseudomonadota</taxon>
        <taxon>Alphaproteobacteria</taxon>
        <taxon>Hyphomicrobiales</taxon>
        <taxon>Brucellaceae</taxon>
        <taxon>Paenochrobactrum</taxon>
    </lineage>
</organism>
<keyword evidence="3" id="KW-0808">Transferase</keyword>
<dbReference type="PANTHER" id="PTHR33279">
    <property type="entry name" value="SULFUR CARRIER PROTEIN YEDF-RELATED"/>
    <property type="match status" value="1"/>
</dbReference>
<evidence type="ECO:0000259" key="2">
    <source>
        <dbReference type="Pfam" id="PF01206"/>
    </source>
</evidence>
<dbReference type="EC" id="2.8.1.-" evidence="3"/>
<dbReference type="AlphaFoldDB" id="A0A841M3A9"/>
<dbReference type="SUPFAM" id="SSF64307">
    <property type="entry name" value="SirA-like"/>
    <property type="match status" value="1"/>
</dbReference>
<evidence type="ECO:0000313" key="3">
    <source>
        <dbReference type="EMBL" id="MBB6260811.1"/>
    </source>
</evidence>
<dbReference type="CDD" id="cd00291">
    <property type="entry name" value="SirA_YedF_YeeD"/>
    <property type="match status" value="1"/>
</dbReference>
<feature type="domain" description="UPF0033" evidence="2">
    <location>
        <begin position="12"/>
        <end position="79"/>
    </location>
</feature>
<accession>A0A841M3A9</accession>
<evidence type="ECO:0000256" key="1">
    <source>
        <dbReference type="ARBA" id="ARBA00008984"/>
    </source>
</evidence>
<proteinExistence type="inferred from homology"/>
<dbReference type="Gene3D" id="3.30.110.40">
    <property type="entry name" value="TusA-like domain"/>
    <property type="match status" value="1"/>
</dbReference>
<dbReference type="PANTHER" id="PTHR33279:SF6">
    <property type="entry name" value="SULFUR CARRIER PROTEIN YEDF-RELATED"/>
    <property type="match status" value="1"/>
</dbReference>
<dbReference type="InterPro" id="IPR036868">
    <property type="entry name" value="TusA-like_sf"/>
</dbReference>
<sequence length="80" mass="9199">MSMSEEKQAVIYDLRGLNCPLPVLKTRRKLQDMASKDVLEVRTTDPMSRLDIPHFCANEGHTIIHQENDGVIFTFRIQKA</sequence>
<dbReference type="Pfam" id="PF01206">
    <property type="entry name" value="TusA"/>
    <property type="match status" value="1"/>
</dbReference>
<gene>
    <name evidence="3" type="ORF">FHS77_001352</name>
</gene>